<dbReference type="RefSeq" id="WP_203795799.1">
    <property type="nucleotide sequence ID" value="NZ_BAAAQE010000036.1"/>
</dbReference>
<evidence type="ECO:0000256" key="1">
    <source>
        <dbReference type="SAM" id="MobiDB-lite"/>
    </source>
</evidence>
<feature type="compositionally biased region" description="Basic and acidic residues" evidence="1">
    <location>
        <begin position="481"/>
        <end position="500"/>
    </location>
</feature>
<reference evidence="2 3" key="1">
    <citation type="submission" date="2021-01" db="EMBL/GenBank/DDBJ databases">
        <title>Whole genome shotgun sequence of Actinoplanes couchii NBRC 106145.</title>
        <authorList>
            <person name="Komaki H."/>
            <person name="Tamura T."/>
        </authorList>
    </citation>
    <scope>NUCLEOTIDE SEQUENCE [LARGE SCALE GENOMIC DNA]</scope>
    <source>
        <strain evidence="2 3">NBRC 106145</strain>
    </source>
</reference>
<feature type="compositionally biased region" description="Pro residues" evidence="1">
    <location>
        <begin position="229"/>
        <end position="283"/>
    </location>
</feature>
<evidence type="ECO:0000313" key="2">
    <source>
        <dbReference type="EMBL" id="GID54712.1"/>
    </source>
</evidence>
<sequence length="742" mass="76205">MTENDDFRTLLERGSDLTNRYLRAGVGTPAALPLLGEAIETLEAAYRRMAGGEALRGQVAGQLGWLYGIRNLAHGGGPRDGTIAEQMLEESLRFPGQQPAVTGGSKVILGQILLTRTMTGFSSPEAMMRKMAGGAFGGGGFGGGGGGGGASDDAADVDRAIALFREVANGPRINTELISTATTLGTVAEALRGMLGGPGGVDISKLGQALADMQALHQQMSGGTGMGLVPPPIPDLTTLVPPPRPPSAIPTPPTPPRPSTSPPPSQSPPPRSSPVSPSSPSPSSPSSWSSSLPPPSVITLGPGRVAVVDGPVPVNGPEPRPRQEPKAITPAAELRELLAGATSTDDRVALAAAVVEAPGARPADQIALAQALIDRHHADGGNGWPGGPDDPGSAAGCLGRIGPDLPGMTPGEVESAHRIAAELNGRATIDTAFAEVVAAMREAGIDTLLFRSVALTAATGRLETITAGMPRTGRVVIAGPPEERNPTDKKSPADKNRPADESGPGSRNDLGDKDGPGDGSGVGGADVSWVRTAEQLVTLVRRGRRPVGAAPVFVANPRRDRESATVDALRLRRAFYPRSAGLGWTVEQNDGVGDRDEVVGHLDASMLHLGCGVTSEGFLELADSTVLGPGEIAGTPVRGGGVAVLPPGPVVLGALAGSLLDCGFTAVIGFREVVPDQVASLIYWMLHTALVDEGREPAEAVAAVRGWLNDPGREPPELMTAEYHAVDLSDPRYGRALICFGL</sequence>
<dbReference type="EMBL" id="BOMG01000042">
    <property type="protein sequence ID" value="GID54712.1"/>
    <property type="molecule type" value="Genomic_DNA"/>
</dbReference>
<dbReference type="Proteomes" id="UP000612282">
    <property type="component" value="Unassembled WGS sequence"/>
</dbReference>
<evidence type="ECO:0000313" key="3">
    <source>
        <dbReference type="Proteomes" id="UP000612282"/>
    </source>
</evidence>
<gene>
    <name evidence="2" type="ORF">Aco03nite_031160</name>
</gene>
<feature type="region of interest" description="Disordered" evidence="1">
    <location>
        <begin position="471"/>
        <end position="526"/>
    </location>
</feature>
<feature type="region of interest" description="Disordered" evidence="1">
    <location>
        <begin position="221"/>
        <end position="325"/>
    </location>
</feature>
<proteinExistence type="predicted"/>
<organism evidence="2 3">
    <name type="scientific">Actinoplanes couchii</name>
    <dbReference type="NCBI Taxonomy" id="403638"/>
    <lineage>
        <taxon>Bacteria</taxon>
        <taxon>Bacillati</taxon>
        <taxon>Actinomycetota</taxon>
        <taxon>Actinomycetes</taxon>
        <taxon>Micromonosporales</taxon>
        <taxon>Micromonosporaceae</taxon>
        <taxon>Actinoplanes</taxon>
    </lineage>
</organism>
<keyword evidence="3" id="KW-1185">Reference proteome</keyword>
<protein>
    <submittedName>
        <fullName evidence="2">Uncharacterized protein</fullName>
    </submittedName>
</protein>
<accession>A0ABQ3X881</accession>
<name>A0ABQ3X881_9ACTN</name>
<comment type="caution">
    <text evidence="2">The sequence shown here is derived from an EMBL/GenBank/DDBJ whole genome shotgun (WGS) entry which is preliminary data.</text>
</comment>